<dbReference type="EMBL" id="AMCI01008173">
    <property type="protein sequence ID" value="EJW91450.1"/>
    <property type="molecule type" value="Genomic_DNA"/>
</dbReference>
<feature type="non-terminal residue" evidence="1">
    <location>
        <position position="1"/>
    </location>
</feature>
<gene>
    <name evidence="1" type="ORF">EVA_20443</name>
</gene>
<dbReference type="InterPro" id="IPR006699">
    <property type="entry name" value="GlpP"/>
</dbReference>
<accession>J9BV43</accession>
<dbReference type="GO" id="GO:0006071">
    <property type="term" value="P:glycerol metabolic process"/>
    <property type="evidence" value="ECO:0007669"/>
    <property type="project" value="InterPro"/>
</dbReference>
<sequence length="38" mass="3841">LCRPLIASGLISDKEDVIAALSAGALAVSSTCPAVWKL</sequence>
<organism evidence="1">
    <name type="scientific">gut metagenome</name>
    <dbReference type="NCBI Taxonomy" id="749906"/>
    <lineage>
        <taxon>unclassified sequences</taxon>
        <taxon>metagenomes</taxon>
        <taxon>organismal metagenomes</taxon>
    </lineage>
</organism>
<evidence type="ECO:0000313" key="1">
    <source>
        <dbReference type="EMBL" id="EJW91450.1"/>
    </source>
</evidence>
<comment type="caution">
    <text evidence="1">The sequence shown here is derived from an EMBL/GenBank/DDBJ whole genome shotgun (WGS) entry which is preliminary data.</text>
</comment>
<name>J9BV43_9ZZZZ</name>
<proteinExistence type="predicted"/>
<reference evidence="1" key="1">
    <citation type="journal article" date="2012" name="PLoS ONE">
        <title>Gene sets for utilization of primary and secondary nutrition supplies in the distal gut of endangered iberian lynx.</title>
        <authorList>
            <person name="Alcaide M."/>
            <person name="Messina E."/>
            <person name="Richter M."/>
            <person name="Bargiela R."/>
            <person name="Peplies J."/>
            <person name="Huws S.A."/>
            <person name="Newbold C.J."/>
            <person name="Golyshin P.N."/>
            <person name="Simon M.A."/>
            <person name="Lopez G."/>
            <person name="Yakimov M.M."/>
            <person name="Ferrer M."/>
        </authorList>
    </citation>
    <scope>NUCLEOTIDE SEQUENCE</scope>
</reference>
<dbReference type="Gene3D" id="3.20.20.70">
    <property type="entry name" value="Aldolase class I"/>
    <property type="match status" value="1"/>
</dbReference>
<dbReference type="InterPro" id="IPR013785">
    <property type="entry name" value="Aldolase_TIM"/>
</dbReference>
<dbReference type="SUPFAM" id="SSF110391">
    <property type="entry name" value="GlpP-like"/>
    <property type="match status" value="1"/>
</dbReference>
<protein>
    <submittedName>
        <fullName evidence="1">Glycerol-3-phosphate responsive antiterminator</fullName>
    </submittedName>
</protein>
<dbReference type="Pfam" id="PF04309">
    <property type="entry name" value="G3P_antiterm"/>
    <property type="match status" value="1"/>
</dbReference>
<dbReference type="GO" id="GO:0006355">
    <property type="term" value="P:regulation of DNA-templated transcription"/>
    <property type="evidence" value="ECO:0007669"/>
    <property type="project" value="InterPro"/>
</dbReference>
<dbReference type="AlphaFoldDB" id="J9BV43"/>